<sequence length="32" mass="3701">MNENANQNLKEAKKENPITKSHPKSYAEDSRK</sequence>
<reference evidence="2" key="1">
    <citation type="submission" date="2018-02" db="EMBL/GenBank/DDBJ databases">
        <title>Rhizophora mucronata_Transcriptome.</title>
        <authorList>
            <person name="Meera S.P."/>
            <person name="Sreeshan A."/>
            <person name="Augustine A."/>
        </authorList>
    </citation>
    <scope>NUCLEOTIDE SEQUENCE</scope>
    <source>
        <tissue evidence="2">Leaf</tissue>
    </source>
</reference>
<name>A0A2P2R5A0_RHIMU</name>
<dbReference type="EMBL" id="GGEC01093820">
    <property type="protein sequence ID" value="MBX74304.1"/>
    <property type="molecule type" value="Transcribed_RNA"/>
</dbReference>
<evidence type="ECO:0000313" key="2">
    <source>
        <dbReference type="EMBL" id="MBX74304.1"/>
    </source>
</evidence>
<protein>
    <submittedName>
        <fullName evidence="2">Uncharacterized protein</fullName>
    </submittedName>
</protein>
<feature type="region of interest" description="Disordered" evidence="1">
    <location>
        <begin position="1"/>
        <end position="32"/>
    </location>
</feature>
<proteinExistence type="predicted"/>
<accession>A0A2P2R5A0</accession>
<organism evidence="2">
    <name type="scientific">Rhizophora mucronata</name>
    <name type="common">Asiatic mangrove</name>
    <dbReference type="NCBI Taxonomy" id="61149"/>
    <lineage>
        <taxon>Eukaryota</taxon>
        <taxon>Viridiplantae</taxon>
        <taxon>Streptophyta</taxon>
        <taxon>Embryophyta</taxon>
        <taxon>Tracheophyta</taxon>
        <taxon>Spermatophyta</taxon>
        <taxon>Magnoliopsida</taxon>
        <taxon>eudicotyledons</taxon>
        <taxon>Gunneridae</taxon>
        <taxon>Pentapetalae</taxon>
        <taxon>rosids</taxon>
        <taxon>fabids</taxon>
        <taxon>Malpighiales</taxon>
        <taxon>Rhizophoraceae</taxon>
        <taxon>Rhizophora</taxon>
    </lineage>
</organism>
<dbReference type="AlphaFoldDB" id="A0A2P2R5A0"/>
<evidence type="ECO:0000256" key="1">
    <source>
        <dbReference type="SAM" id="MobiDB-lite"/>
    </source>
</evidence>